<sequence>MSESIKDKEIKMTADELKEYIENMPEGTIVNIDFDRETEDNA</sequence>
<dbReference type="RefSeq" id="WP_276324511.1">
    <property type="nucleotide sequence ID" value="NZ_JALU01000020.1"/>
</dbReference>
<reference evidence="1 2" key="1">
    <citation type="submission" date="2014-01" db="EMBL/GenBank/DDBJ databases">
        <authorList>
            <person name="Durkin A.S."/>
            <person name="McCorrison J."/>
            <person name="Torralba M."/>
            <person name="Gillis M."/>
            <person name="Haft D.H."/>
            <person name="Methe B."/>
            <person name="Sutton G."/>
            <person name="Nelson K.E."/>
        </authorList>
    </citation>
    <scope>NUCLEOTIDE SEQUENCE [LARGE SCALE GENOMIC DNA]</scope>
    <source>
        <strain evidence="1 2">ATCC 33093</strain>
    </source>
</reference>
<organism evidence="1 2">
    <name type="scientific">Mogibacterium timidum ATCC 33093</name>
    <dbReference type="NCBI Taxonomy" id="1401079"/>
    <lineage>
        <taxon>Bacteria</taxon>
        <taxon>Bacillati</taxon>
        <taxon>Bacillota</taxon>
        <taxon>Clostridia</taxon>
        <taxon>Peptostreptococcales</taxon>
        <taxon>Anaerovoracaceae</taxon>
        <taxon>Mogibacterium</taxon>
    </lineage>
</organism>
<evidence type="ECO:0000313" key="2">
    <source>
        <dbReference type="Proteomes" id="UP000022645"/>
    </source>
</evidence>
<dbReference type="AlphaFoldDB" id="X8IPU0"/>
<accession>X8IPU0</accession>
<gene>
    <name evidence="1" type="ORF">HMPREF0581_0309</name>
</gene>
<comment type="caution">
    <text evidence="1">The sequence shown here is derived from an EMBL/GenBank/DDBJ whole genome shotgun (WGS) entry which is preliminary data.</text>
</comment>
<proteinExistence type="predicted"/>
<evidence type="ECO:0000313" key="1">
    <source>
        <dbReference type="EMBL" id="EUC52118.1"/>
    </source>
</evidence>
<protein>
    <submittedName>
        <fullName evidence="1">Uncharacterized protein</fullName>
    </submittedName>
</protein>
<name>X8IPU0_9FIRM</name>
<dbReference type="Proteomes" id="UP000022645">
    <property type="component" value="Unassembled WGS sequence"/>
</dbReference>
<dbReference type="EMBL" id="JALU01000020">
    <property type="protein sequence ID" value="EUC52118.1"/>
    <property type="molecule type" value="Genomic_DNA"/>
</dbReference>